<reference evidence="1 2" key="1">
    <citation type="submission" date="2018-11" db="EMBL/GenBank/DDBJ databases">
        <title>Genome assembly of Steccherinum ochraceum LE-BIN_3174, the white-rot fungus of the Steccherinaceae family (The Residual Polyporoid clade, Polyporales, Basidiomycota).</title>
        <authorList>
            <person name="Fedorova T.V."/>
            <person name="Glazunova O.A."/>
            <person name="Landesman E.O."/>
            <person name="Moiseenko K.V."/>
            <person name="Psurtseva N.V."/>
            <person name="Savinova O.S."/>
            <person name="Shakhova N.V."/>
            <person name="Tyazhelova T.V."/>
            <person name="Vasina D.V."/>
        </authorList>
    </citation>
    <scope>NUCLEOTIDE SEQUENCE [LARGE SCALE GENOMIC DNA]</scope>
    <source>
        <strain evidence="1 2">LE-BIN_3174</strain>
    </source>
</reference>
<accession>A0A4R0RH95</accession>
<gene>
    <name evidence="1" type="ORF">EIP91_008045</name>
</gene>
<dbReference type="EMBL" id="RWJN01000439">
    <property type="protein sequence ID" value="TCD61694.1"/>
    <property type="molecule type" value="Genomic_DNA"/>
</dbReference>
<name>A0A4R0RH95_9APHY</name>
<evidence type="ECO:0000313" key="2">
    <source>
        <dbReference type="Proteomes" id="UP000292702"/>
    </source>
</evidence>
<evidence type="ECO:0000313" key="1">
    <source>
        <dbReference type="EMBL" id="TCD61694.1"/>
    </source>
</evidence>
<protein>
    <submittedName>
        <fullName evidence="1">Uncharacterized protein</fullName>
    </submittedName>
</protein>
<keyword evidence="2" id="KW-1185">Reference proteome</keyword>
<dbReference type="Proteomes" id="UP000292702">
    <property type="component" value="Unassembled WGS sequence"/>
</dbReference>
<dbReference type="AlphaFoldDB" id="A0A4R0RH95"/>
<proteinExistence type="predicted"/>
<organism evidence="1 2">
    <name type="scientific">Steccherinum ochraceum</name>
    <dbReference type="NCBI Taxonomy" id="92696"/>
    <lineage>
        <taxon>Eukaryota</taxon>
        <taxon>Fungi</taxon>
        <taxon>Dikarya</taxon>
        <taxon>Basidiomycota</taxon>
        <taxon>Agaricomycotina</taxon>
        <taxon>Agaricomycetes</taxon>
        <taxon>Polyporales</taxon>
        <taxon>Steccherinaceae</taxon>
        <taxon>Steccherinum</taxon>
    </lineage>
</organism>
<comment type="caution">
    <text evidence="1">The sequence shown here is derived from an EMBL/GenBank/DDBJ whole genome shotgun (WGS) entry which is preliminary data.</text>
</comment>
<sequence>MATLSSLPVELLVTIFSDVAADFNTGHILTTVGRVCKLFHDVVQSSGIDVFRTSLRGIRNMQNFIRALRLRDMAQRRVHSLLVVVDWNSDELLGNAASDTFTLDVLQTILSTIDPSRLHTLFVYFPSSKGDDTPTLQTPVSLPALTNLHLSGLIAIPSSPATTFPHLKHVQLLRLASLTPDLQNVPLLVRNLAPNATHVKLSFLSFTGLTATTPIRYLNDLIATKMAQQMGYELSYDQDETPSNALPDTLARLVLRCPTYEPEEANFFNWIYSDALKSVAQRAMDLPLLAQPVVVVSITALNADREEQQRVEFVKDWMRVNMGEEEEEVWAVSPDPKRDVDAMENIFTPREFYVSCALR</sequence>